<sequence>MKGRTDGPTTSGAFAFFANYRVQAENATRACNPPTQDNRLITQVTEAVSAVDSLQSFIPVDPTKGTPSSRLLLLQSSPINTSPNILNTRSFLPPPVLSRRERITLVLDVDETLLHSTETPKSECRYDAHFEVEHESTVHRVYVKFRPYLLEFLDLVCTRFEVVIFTASVSSYCNCVMDIIDPRGKLGSLRLFREHCTKRNGSYIKDLFLLGRELSKIVIIDNSPTAYLFQQRNAIPIKTWTGDENDTELLKLFFLLGKLECCQSVYDILDEYNAYGPQR</sequence>
<organism evidence="2 3">
    <name type="scientific">Strigomonas culicis</name>
    <dbReference type="NCBI Taxonomy" id="28005"/>
    <lineage>
        <taxon>Eukaryota</taxon>
        <taxon>Discoba</taxon>
        <taxon>Euglenozoa</taxon>
        <taxon>Kinetoplastea</taxon>
        <taxon>Metakinetoplastina</taxon>
        <taxon>Trypanosomatida</taxon>
        <taxon>Trypanosomatidae</taxon>
        <taxon>Strigomonadinae</taxon>
        <taxon>Strigomonas</taxon>
    </lineage>
</organism>
<dbReference type="InterPro" id="IPR004274">
    <property type="entry name" value="FCP1_dom"/>
</dbReference>
<accession>S9VU72</accession>
<dbReference type="OrthoDB" id="277011at2759"/>
<evidence type="ECO:0000313" key="2">
    <source>
        <dbReference type="EMBL" id="EPY26805.1"/>
    </source>
</evidence>
<dbReference type="InterPro" id="IPR036412">
    <property type="entry name" value="HAD-like_sf"/>
</dbReference>
<keyword evidence="3" id="KW-1185">Reference proteome</keyword>
<dbReference type="AlphaFoldDB" id="S9VU72"/>
<dbReference type="PROSITE" id="PS50969">
    <property type="entry name" value="FCP1"/>
    <property type="match status" value="1"/>
</dbReference>
<dbReference type="NCBIfam" id="TIGR02251">
    <property type="entry name" value="HIF-SF_euk"/>
    <property type="match status" value="1"/>
</dbReference>
<dbReference type="SUPFAM" id="SSF56784">
    <property type="entry name" value="HAD-like"/>
    <property type="match status" value="1"/>
</dbReference>
<proteinExistence type="predicted"/>
<comment type="caution">
    <text evidence="2">The sequence shown here is derived from an EMBL/GenBank/DDBJ whole genome shotgun (WGS) entry which is preliminary data.</text>
</comment>
<name>S9VU72_9TRYP</name>
<feature type="domain" description="FCP1 homology" evidence="1">
    <location>
        <begin position="98"/>
        <end position="259"/>
    </location>
</feature>
<dbReference type="InterPro" id="IPR023214">
    <property type="entry name" value="HAD_sf"/>
</dbReference>
<dbReference type="PANTHER" id="PTHR12210">
    <property type="entry name" value="DULLARD PROTEIN PHOSPHATASE"/>
    <property type="match status" value="1"/>
</dbReference>
<reference evidence="2 3" key="1">
    <citation type="journal article" date="2013" name="PLoS ONE">
        <title>Predicting the Proteins of Angomonas deanei, Strigomonas culicis and Their Respective Endosymbionts Reveals New Aspects of the Trypanosomatidae Family.</title>
        <authorList>
            <person name="Motta M.C."/>
            <person name="Martins A.C."/>
            <person name="de Souza S.S."/>
            <person name="Catta-Preta C.M."/>
            <person name="Silva R."/>
            <person name="Klein C.C."/>
            <person name="de Almeida L.G."/>
            <person name="de Lima Cunha O."/>
            <person name="Ciapina L.P."/>
            <person name="Brocchi M."/>
            <person name="Colabardini A.C."/>
            <person name="de Araujo Lima B."/>
            <person name="Machado C.R."/>
            <person name="de Almeida Soares C.M."/>
            <person name="Probst C.M."/>
            <person name="de Menezes C.B."/>
            <person name="Thompson C.E."/>
            <person name="Bartholomeu D.C."/>
            <person name="Gradia D.F."/>
            <person name="Pavoni D.P."/>
            <person name="Grisard E.C."/>
            <person name="Fantinatti-Garboggini F."/>
            <person name="Marchini F.K."/>
            <person name="Rodrigues-Luiz G.F."/>
            <person name="Wagner G."/>
            <person name="Goldman G.H."/>
            <person name="Fietto J.L."/>
            <person name="Elias M.C."/>
            <person name="Goldman M.H."/>
            <person name="Sagot M.F."/>
            <person name="Pereira M."/>
            <person name="Stoco P.H."/>
            <person name="de Mendonca-Neto R.P."/>
            <person name="Teixeira S.M."/>
            <person name="Maciel T.E."/>
            <person name="de Oliveira Mendes T.A."/>
            <person name="Urmenyi T.P."/>
            <person name="de Souza W."/>
            <person name="Schenkman S."/>
            <person name="de Vasconcelos A.T."/>
        </authorList>
    </citation>
    <scope>NUCLEOTIDE SEQUENCE [LARGE SCALE GENOMIC DNA]</scope>
</reference>
<dbReference type="EMBL" id="ATMH01006070">
    <property type="protein sequence ID" value="EPY26805.1"/>
    <property type="molecule type" value="Genomic_DNA"/>
</dbReference>
<gene>
    <name evidence="2" type="ORF">STCU_06070</name>
</gene>
<evidence type="ECO:0000259" key="1">
    <source>
        <dbReference type="PROSITE" id="PS50969"/>
    </source>
</evidence>
<dbReference type="InterPro" id="IPR050365">
    <property type="entry name" value="TIM50"/>
</dbReference>
<dbReference type="Gene3D" id="3.40.50.1000">
    <property type="entry name" value="HAD superfamily/HAD-like"/>
    <property type="match status" value="1"/>
</dbReference>
<dbReference type="GO" id="GO:0016791">
    <property type="term" value="F:phosphatase activity"/>
    <property type="evidence" value="ECO:0007669"/>
    <property type="project" value="InterPro"/>
</dbReference>
<protein>
    <submittedName>
        <fullName evidence="2">Nuclear lim interactor-interacting factor-like protein</fullName>
    </submittedName>
</protein>
<dbReference type="Pfam" id="PF03031">
    <property type="entry name" value="NIF"/>
    <property type="match status" value="1"/>
</dbReference>
<dbReference type="CDD" id="cd07521">
    <property type="entry name" value="HAD_FCP1-like"/>
    <property type="match status" value="1"/>
</dbReference>
<evidence type="ECO:0000313" key="3">
    <source>
        <dbReference type="Proteomes" id="UP000015354"/>
    </source>
</evidence>
<dbReference type="FunFam" id="3.40.50.1000:FF:000093">
    <property type="entry name" value="NLI interacting factor-like phosphatase family protein"/>
    <property type="match status" value="1"/>
</dbReference>
<dbReference type="InterPro" id="IPR011948">
    <property type="entry name" value="Dullard_phosphatase"/>
</dbReference>
<dbReference type="SMART" id="SM00577">
    <property type="entry name" value="CPDc"/>
    <property type="match status" value="1"/>
</dbReference>
<dbReference type="Proteomes" id="UP000015354">
    <property type="component" value="Unassembled WGS sequence"/>
</dbReference>